<dbReference type="PANTHER" id="PTHR39639:SF1">
    <property type="entry name" value="DUF262 DOMAIN-CONTAINING PROTEIN"/>
    <property type="match status" value="1"/>
</dbReference>
<dbReference type="PANTHER" id="PTHR39639">
    <property type="entry name" value="CHROMOSOME 16, WHOLE GENOME SHOTGUN SEQUENCE"/>
    <property type="match status" value="1"/>
</dbReference>
<feature type="non-terminal residue" evidence="1">
    <location>
        <position position="1"/>
    </location>
</feature>
<dbReference type="AlphaFoldDB" id="A0A5J4P7D4"/>
<feature type="non-terminal residue" evidence="1">
    <location>
        <position position="178"/>
    </location>
</feature>
<reference evidence="1" key="1">
    <citation type="submission" date="2019-03" db="EMBL/GenBank/DDBJ databases">
        <title>Single cell metagenomics reveals metabolic interactions within the superorganism composed of flagellate Streblomastix strix and complex community of Bacteroidetes bacteria on its surface.</title>
        <authorList>
            <person name="Treitli S.C."/>
            <person name="Kolisko M."/>
            <person name="Husnik F."/>
            <person name="Keeling P."/>
            <person name="Hampl V."/>
        </authorList>
    </citation>
    <scope>NUCLEOTIDE SEQUENCE</scope>
    <source>
        <strain evidence="1">STM</strain>
    </source>
</reference>
<accession>A0A5J4P7D4</accession>
<dbReference type="EMBL" id="SNRY01011377">
    <property type="protein sequence ID" value="KAA6304601.1"/>
    <property type="molecule type" value="Genomic_DNA"/>
</dbReference>
<protein>
    <submittedName>
        <fullName evidence="1">Uncharacterized protein</fullName>
    </submittedName>
</protein>
<name>A0A5J4P7D4_9ZZZZ</name>
<gene>
    <name evidence="1" type="ORF">EZS27_043751</name>
</gene>
<organism evidence="1">
    <name type="scientific">termite gut metagenome</name>
    <dbReference type="NCBI Taxonomy" id="433724"/>
    <lineage>
        <taxon>unclassified sequences</taxon>
        <taxon>metagenomes</taxon>
        <taxon>organismal metagenomes</taxon>
    </lineage>
</organism>
<proteinExistence type="predicted"/>
<sequence>KENSPLKLSGLQFLTQFEGKTYKEIDRSEIRRINSHRVVLNILRKDTPANVKYIIFQRVNTAGMPLTPQEMRHALNQGRPAEFVKELAEVEEFLLATDRKISTKRMKDRDFVNRFLAFFLLGYDENYEGELDGFMQTAMSSLSEKDEKELQEIKTTFGKSMRTIYNIFDNDAFRKRYN</sequence>
<evidence type="ECO:0000313" key="1">
    <source>
        <dbReference type="EMBL" id="KAA6304601.1"/>
    </source>
</evidence>
<comment type="caution">
    <text evidence="1">The sequence shown here is derived from an EMBL/GenBank/DDBJ whole genome shotgun (WGS) entry which is preliminary data.</text>
</comment>